<protein>
    <recommendedName>
        <fullName evidence="1">BURP domain-containing protein</fullName>
    </recommendedName>
</protein>
<name>A0A835IHN9_9MAGN</name>
<proteinExistence type="predicted"/>
<feature type="domain" description="BURP" evidence="1">
    <location>
        <begin position="1"/>
        <end position="137"/>
    </location>
</feature>
<reference evidence="2 3" key="1">
    <citation type="submission" date="2020-10" db="EMBL/GenBank/DDBJ databases">
        <title>The Coptis chinensis genome and diversification of protoberbering-type alkaloids.</title>
        <authorList>
            <person name="Wang B."/>
            <person name="Shu S."/>
            <person name="Song C."/>
            <person name="Liu Y."/>
        </authorList>
    </citation>
    <scope>NUCLEOTIDE SEQUENCE [LARGE SCALE GENOMIC DNA]</scope>
    <source>
        <strain evidence="2">HL-2020</strain>
        <tissue evidence="2">Leaf</tissue>
    </source>
</reference>
<dbReference type="OrthoDB" id="654134at2759"/>
<gene>
    <name evidence="2" type="ORF">IFM89_039283</name>
</gene>
<dbReference type="PANTHER" id="PTHR31236">
    <property type="entry name" value="BURP DOMAIN PROTEIN USPL1-LIKE"/>
    <property type="match status" value="1"/>
</dbReference>
<dbReference type="InterPro" id="IPR044816">
    <property type="entry name" value="BURP"/>
</dbReference>
<sequence>MNLYFTKTTSGAAFLPRYVAESIPFSSKNLVKVMNQFSVDTESAVADGMRQTLKLCESPDLDGEIKLCATSLETMVDFSTSMLGKKVQLMSTEIDKEEIPKQHYTVSQGVTKMGGQTYAYAVFYCHGTHSQTRTKYL</sequence>
<dbReference type="PROSITE" id="PS51277">
    <property type="entry name" value="BURP"/>
    <property type="match status" value="1"/>
</dbReference>
<dbReference type="PANTHER" id="PTHR31236:SF2">
    <property type="entry name" value="BURP DOMAIN PROTEIN RD22"/>
    <property type="match status" value="1"/>
</dbReference>
<evidence type="ECO:0000259" key="1">
    <source>
        <dbReference type="PROSITE" id="PS51277"/>
    </source>
</evidence>
<dbReference type="Pfam" id="PF03181">
    <property type="entry name" value="BURP"/>
    <property type="match status" value="1"/>
</dbReference>
<organism evidence="2 3">
    <name type="scientific">Coptis chinensis</name>
    <dbReference type="NCBI Taxonomy" id="261450"/>
    <lineage>
        <taxon>Eukaryota</taxon>
        <taxon>Viridiplantae</taxon>
        <taxon>Streptophyta</taxon>
        <taxon>Embryophyta</taxon>
        <taxon>Tracheophyta</taxon>
        <taxon>Spermatophyta</taxon>
        <taxon>Magnoliopsida</taxon>
        <taxon>Ranunculales</taxon>
        <taxon>Ranunculaceae</taxon>
        <taxon>Coptidoideae</taxon>
        <taxon>Coptis</taxon>
    </lineage>
</organism>
<accession>A0A835IHN9</accession>
<dbReference type="EMBL" id="JADFTS010000003">
    <property type="protein sequence ID" value="KAF9617986.1"/>
    <property type="molecule type" value="Genomic_DNA"/>
</dbReference>
<dbReference type="SMART" id="SM01045">
    <property type="entry name" value="BURP"/>
    <property type="match status" value="1"/>
</dbReference>
<evidence type="ECO:0000313" key="2">
    <source>
        <dbReference type="EMBL" id="KAF9617986.1"/>
    </source>
</evidence>
<dbReference type="InterPro" id="IPR004873">
    <property type="entry name" value="BURP_dom"/>
</dbReference>
<comment type="caution">
    <text evidence="2">The sequence shown here is derived from an EMBL/GenBank/DDBJ whole genome shotgun (WGS) entry which is preliminary data.</text>
</comment>
<dbReference type="AlphaFoldDB" id="A0A835IHN9"/>
<evidence type="ECO:0000313" key="3">
    <source>
        <dbReference type="Proteomes" id="UP000631114"/>
    </source>
</evidence>
<dbReference type="Proteomes" id="UP000631114">
    <property type="component" value="Unassembled WGS sequence"/>
</dbReference>
<keyword evidence="3" id="KW-1185">Reference proteome</keyword>